<protein>
    <recommendedName>
        <fullName evidence="7">Arf-GAP domain-containing protein</fullName>
    </recommendedName>
</protein>
<dbReference type="RefSeq" id="XP_014157366.1">
    <property type="nucleotide sequence ID" value="XM_014301891.1"/>
</dbReference>
<dbReference type="PROSITE" id="PS50297">
    <property type="entry name" value="ANK_REP_REGION"/>
    <property type="match status" value="1"/>
</dbReference>
<dbReference type="SUPFAM" id="SSF57863">
    <property type="entry name" value="ArfGap/RecO-like zinc finger"/>
    <property type="match status" value="1"/>
</dbReference>
<keyword evidence="9" id="KW-1185">Reference proteome</keyword>
<dbReference type="GO" id="GO:0005096">
    <property type="term" value="F:GTPase activator activity"/>
    <property type="evidence" value="ECO:0007669"/>
    <property type="project" value="InterPro"/>
</dbReference>
<dbReference type="InterPro" id="IPR001164">
    <property type="entry name" value="ArfGAP_dom"/>
</dbReference>
<evidence type="ECO:0000256" key="6">
    <source>
        <dbReference type="SAM" id="MobiDB-lite"/>
    </source>
</evidence>
<dbReference type="PRINTS" id="PR00405">
    <property type="entry name" value="REVINTRACTNG"/>
</dbReference>
<sequence length="359" mass="40118">MQALSLQAKDAWIATLQAHISNALDVGVSRPQNEANLSAGKSFSSMNVLPMSNTRREEIKAVLGNDTCCDCGVPDNTWASINLGILLCIECSGVHRKIGTHISKVRSMTLDRWDDSLMQVSICINGVNGNRMMMLAIGNTNLNSVYLSGVDDTDELMREMCSDRTKREAFIRSKYIDKAFMATSEMDKDDLNQILFDASKEASDMILAVRAVANGADVNWQTDFNDDWAPLHACCHFQNVACAEFLYQNYANINTADKQGRTPLHVAADEGHEIMVEFLLSRGATVEVKDEEGKSPLDLALAKFHPTVVTHLRLHQLEKMEVMDRTRARERRDDKTREEILKTQDEDEAAQSPLMMDSP</sequence>
<feature type="region of interest" description="Disordered" evidence="6">
    <location>
        <begin position="324"/>
        <end position="359"/>
    </location>
</feature>
<dbReference type="GO" id="GO:0008270">
    <property type="term" value="F:zinc ion binding"/>
    <property type="evidence" value="ECO:0007669"/>
    <property type="project" value="UniProtKB-KW"/>
</dbReference>
<evidence type="ECO:0000256" key="1">
    <source>
        <dbReference type="ARBA" id="ARBA00022723"/>
    </source>
</evidence>
<dbReference type="InterPro" id="IPR045258">
    <property type="entry name" value="ACAP1/2/3-like"/>
</dbReference>
<dbReference type="SMART" id="SM00248">
    <property type="entry name" value="ANK"/>
    <property type="match status" value="3"/>
</dbReference>
<dbReference type="InterPro" id="IPR037278">
    <property type="entry name" value="ARFGAP/RecO"/>
</dbReference>
<gene>
    <name evidence="8" type="ORF">SARC_04273</name>
</gene>
<dbReference type="PANTHER" id="PTHR23180:SF160">
    <property type="entry name" value="ADP-RIBOSYLATION FACTOR GTPASE-ACTIVATING PROTEIN EFFECTOR PROTEIN 1"/>
    <property type="match status" value="1"/>
</dbReference>
<evidence type="ECO:0000256" key="3">
    <source>
        <dbReference type="ARBA" id="ARBA00022833"/>
    </source>
</evidence>
<dbReference type="GeneID" id="25904777"/>
<keyword evidence="3" id="KW-0862">Zinc</keyword>
<dbReference type="EMBL" id="KQ241831">
    <property type="protein sequence ID" value="KNC83464.1"/>
    <property type="molecule type" value="Genomic_DNA"/>
</dbReference>
<name>A0A0L0G3M4_9EUKA</name>
<evidence type="ECO:0000256" key="5">
    <source>
        <dbReference type="PROSITE-ProRule" id="PRU00288"/>
    </source>
</evidence>
<dbReference type="Proteomes" id="UP000054560">
    <property type="component" value="Unassembled WGS sequence"/>
</dbReference>
<feature type="repeat" description="ANK" evidence="4">
    <location>
        <begin position="259"/>
        <end position="291"/>
    </location>
</feature>
<reference evidence="8 9" key="1">
    <citation type="submission" date="2011-02" db="EMBL/GenBank/DDBJ databases">
        <title>The Genome Sequence of Sphaeroforma arctica JP610.</title>
        <authorList>
            <consortium name="The Broad Institute Genome Sequencing Platform"/>
            <person name="Russ C."/>
            <person name="Cuomo C."/>
            <person name="Young S.K."/>
            <person name="Zeng Q."/>
            <person name="Gargeya S."/>
            <person name="Alvarado L."/>
            <person name="Berlin A."/>
            <person name="Chapman S.B."/>
            <person name="Chen Z."/>
            <person name="Freedman E."/>
            <person name="Gellesch M."/>
            <person name="Goldberg J."/>
            <person name="Griggs A."/>
            <person name="Gujja S."/>
            <person name="Heilman E."/>
            <person name="Heiman D."/>
            <person name="Howarth C."/>
            <person name="Mehta T."/>
            <person name="Neiman D."/>
            <person name="Pearson M."/>
            <person name="Roberts A."/>
            <person name="Saif S."/>
            <person name="Shea T."/>
            <person name="Shenoy N."/>
            <person name="Sisk P."/>
            <person name="Stolte C."/>
            <person name="Sykes S."/>
            <person name="White J."/>
            <person name="Yandava C."/>
            <person name="Burger G."/>
            <person name="Gray M.W."/>
            <person name="Holland P.W.H."/>
            <person name="King N."/>
            <person name="Lang F.B.F."/>
            <person name="Roger A.J."/>
            <person name="Ruiz-Trillo I."/>
            <person name="Haas B."/>
            <person name="Nusbaum C."/>
            <person name="Birren B."/>
        </authorList>
    </citation>
    <scope>NUCLEOTIDE SEQUENCE [LARGE SCALE GENOMIC DNA]</scope>
    <source>
        <strain evidence="8 9">JP610</strain>
    </source>
</reference>
<proteinExistence type="predicted"/>
<dbReference type="SMART" id="SM00105">
    <property type="entry name" value="ArfGap"/>
    <property type="match status" value="1"/>
</dbReference>
<dbReference type="Pfam" id="PF12796">
    <property type="entry name" value="Ank_2"/>
    <property type="match status" value="1"/>
</dbReference>
<dbReference type="AlphaFoldDB" id="A0A0L0G3M4"/>
<dbReference type="eggNOG" id="KOG0521">
    <property type="taxonomic scope" value="Eukaryota"/>
</dbReference>
<dbReference type="CDD" id="cd08204">
    <property type="entry name" value="ArfGap"/>
    <property type="match status" value="1"/>
</dbReference>
<evidence type="ECO:0000313" key="8">
    <source>
        <dbReference type="EMBL" id="KNC83464.1"/>
    </source>
</evidence>
<dbReference type="OrthoDB" id="10266696at2759"/>
<dbReference type="Gene3D" id="1.25.40.20">
    <property type="entry name" value="Ankyrin repeat-containing domain"/>
    <property type="match status" value="1"/>
</dbReference>
<keyword evidence="2 5" id="KW-0863">Zinc-finger</keyword>
<feature type="domain" description="Arf-GAP" evidence="7">
    <location>
        <begin position="53"/>
        <end position="190"/>
    </location>
</feature>
<keyword evidence="4" id="KW-0040">ANK repeat</keyword>
<keyword evidence="1" id="KW-0479">Metal-binding</keyword>
<dbReference type="SUPFAM" id="SSF48403">
    <property type="entry name" value="Ankyrin repeat"/>
    <property type="match status" value="1"/>
</dbReference>
<dbReference type="PROSITE" id="PS50115">
    <property type="entry name" value="ARFGAP"/>
    <property type="match status" value="1"/>
</dbReference>
<dbReference type="InterPro" id="IPR036770">
    <property type="entry name" value="Ankyrin_rpt-contain_sf"/>
</dbReference>
<dbReference type="InterPro" id="IPR002110">
    <property type="entry name" value="Ankyrin_rpt"/>
</dbReference>
<evidence type="ECO:0000313" key="9">
    <source>
        <dbReference type="Proteomes" id="UP000054560"/>
    </source>
</evidence>
<dbReference type="Gene3D" id="1.10.220.150">
    <property type="entry name" value="Arf GTPase activating protein"/>
    <property type="match status" value="1"/>
</dbReference>
<feature type="compositionally biased region" description="Basic and acidic residues" evidence="6">
    <location>
        <begin position="324"/>
        <end position="344"/>
    </location>
</feature>
<evidence type="ECO:0000256" key="4">
    <source>
        <dbReference type="PROSITE-ProRule" id="PRU00023"/>
    </source>
</evidence>
<dbReference type="STRING" id="667725.A0A0L0G3M4"/>
<dbReference type="Pfam" id="PF01412">
    <property type="entry name" value="ArfGap"/>
    <property type="match status" value="1"/>
</dbReference>
<evidence type="ECO:0000259" key="7">
    <source>
        <dbReference type="PROSITE" id="PS50115"/>
    </source>
</evidence>
<dbReference type="PROSITE" id="PS50088">
    <property type="entry name" value="ANK_REPEAT"/>
    <property type="match status" value="1"/>
</dbReference>
<dbReference type="InterPro" id="IPR038508">
    <property type="entry name" value="ArfGAP_dom_sf"/>
</dbReference>
<organism evidence="8 9">
    <name type="scientific">Sphaeroforma arctica JP610</name>
    <dbReference type="NCBI Taxonomy" id="667725"/>
    <lineage>
        <taxon>Eukaryota</taxon>
        <taxon>Ichthyosporea</taxon>
        <taxon>Ichthyophonida</taxon>
        <taxon>Sphaeroforma</taxon>
    </lineage>
</organism>
<dbReference type="PANTHER" id="PTHR23180">
    <property type="entry name" value="CENTAURIN/ARF"/>
    <property type="match status" value="1"/>
</dbReference>
<accession>A0A0L0G3M4</accession>
<evidence type="ECO:0000256" key="2">
    <source>
        <dbReference type="ARBA" id="ARBA00022771"/>
    </source>
</evidence>